<organism evidence="3 4">
    <name type="scientific">Natronorubrum sediminis</name>
    <dbReference type="NCBI Taxonomy" id="640943"/>
    <lineage>
        <taxon>Archaea</taxon>
        <taxon>Methanobacteriati</taxon>
        <taxon>Methanobacteriota</taxon>
        <taxon>Stenosarchaea group</taxon>
        <taxon>Halobacteria</taxon>
        <taxon>Halobacteriales</taxon>
        <taxon>Natrialbaceae</taxon>
        <taxon>Natronorubrum</taxon>
    </lineage>
</organism>
<evidence type="ECO:0000313" key="4">
    <source>
        <dbReference type="Proteomes" id="UP000199112"/>
    </source>
</evidence>
<dbReference type="EMBL" id="FNWL01000002">
    <property type="protein sequence ID" value="SEH14202.1"/>
    <property type="molecule type" value="Genomic_DNA"/>
</dbReference>
<feature type="domain" description="DUF7344" evidence="2">
    <location>
        <begin position="33"/>
        <end position="117"/>
    </location>
</feature>
<dbReference type="OrthoDB" id="247722at2157"/>
<dbReference type="Proteomes" id="UP000199112">
    <property type="component" value="Unassembled WGS sequence"/>
</dbReference>
<sequence>MLPAISDPESLTPITGSSSTDADADNSRSQSLDVLANHRRHYVLHYLEEADESVSLAELADHIAITEHDEDRSAIADYGDALLGTRRRVMLSLRHLHIPKLEAAGAVDFDIDANTVTSGPASESLLARAETVEATTGNEYSNQ</sequence>
<accession>A0A1H6FUV7</accession>
<dbReference type="RefSeq" id="WP_175459703.1">
    <property type="nucleotide sequence ID" value="NZ_FNWL01000002.1"/>
</dbReference>
<keyword evidence="4" id="KW-1185">Reference proteome</keyword>
<gene>
    <name evidence="3" type="ORF">SAMN04487967_1492</name>
</gene>
<feature type="region of interest" description="Disordered" evidence="1">
    <location>
        <begin position="1"/>
        <end position="29"/>
    </location>
</feature>
<dbReference type="InterPro" id="IPR055768">
    <property type="entry name" value="DUF7344"/>
</dbReference>
<dbReference type="Pfam" id="PF24035">
    <property type="entry name" value="DUF7344"/>
    <property type="match status" value="1"/>
</dbReference>
<evidence type="ECO:0000256" key="1">
    <source>
        <dbReference type="SAM" id="MobiDB-lite"/>
    </source>
</evidence>
<feature type="compositionally biased region" description="Polar residues" evidence="1">
    <location>
        <begin position="12"/>
        <end position="29"/>
    </location>
</feature>
<evidence type="ECO:0000313" key="3">
    <source>
        <dbReference type="EMBL" id="SEH14202.1"/>
    </source>
</evidence>
<name>A0A1H6FUV7_9EURY</name>
<reference evidence="4" key="1">
    <citation type="submission" date="2016-10" db="EMBL/GenBank/DDBJ databases">
        <authorList>
            <person name="Varghese N."/>
            <person name="Submissions S."/>
        </authorList>
    </citation>
    <scope>NUCLEOTIDE SEQUENCE [LARGE SCALE GENOMIC DNA]</scope>
    <source>
        <strain evidence="4">CGMCC 1.8981</strain>
    </source>
</reference>
<dbReference type="AlphaFoldDB" id="A0A1H6FUV7"/>
<evidence type="ECO:0000259" key="2">
    <source>
        <dbReference type="Pfam" id="PF24035"/>
    </source>
</evidence>
<proteinExistence type="predicted"/>
<protein>
    <recommendedName>
        <fullName evidence="2">DUF7344 domain-containing protein</fullName>
    </recommendedName>
</protein>